<dbReference type="EMBL" id="LCFQ01000013">
    <property type="protein sequence ID" value="KKS96981.1"/>
    <property type="molecule type" value="Genomic_DNA"/>
</dbReference>
<gene>
    <name evidence="2" type="ORF">UV74_C0013G0103</name>
</gene>
<dbReference type="AlphaFoldDB" id="A0A0G1FPM5"/>
<comment type="caution">
    <text evidence="2">The sequence shown here is derived from an EMBL/GenBank/DDBJ whole genome shotgun (WGS) entry which is preliminary data.</text>
</comment>
<accession>A0A0G1FPM5</accession>
<dbReference type="SUPFAM" id="SSF55008">
    <property type="entry name" value="HMA, heavy metal-associated domain"/>
    <property type="match status" value="1"/>
</dbReference>
<name>A0A0G1FPM5_9BACT</name>
<dbReference type="InterPro" id="IPR036163">
    <property type="entry name" value="HMA_dom_sf"/>
</dbReference>
<dbReference type="InterPro" id="IPR006121">
    <property type="entry name" value="HMA_dom"/>
</dbReference>
<evidence type="ECO:0000259" key="1">
    <source>
        <dbReference type="PROSITE" id="PS50846"/>
    </source>
</evidence>
<evidence type="ECO:0000313" key="3">
    <source>
        <dbReference type="Proteomes" id="UP000034090"/>
    </source>
</evidence>
<dbReference type="CDD" id="cd00371">
    <property type="entry name" value="HMA"/>
    <property type="match status" value="1"/>
</dbReference>
<reference evidence="2 3" key="1">
    <citation type="journal article" date="2015" name="Nature">
        <title>rRNA introns, odd ribosomes, and small enigmatic genomes across a large radiation of phyla.</title>
        <authorList>
            <person name="Brown C.T."/>
            <person name="Hug L.A."/>
            <person name="Thomas B.C."/>
            <person name="Sharon I."/>
            <person name="Castelle C.J."/>
            <person name="Singh A."/>
            <person name="Wilkins M.J."/>
            <person name="Williams K.H."/>
            <person name="Banfield J.F."/>
        </authorList>
    </citation>
    <scope>NUCLEOTIDE SEQUENCE [LARGE SCALE GENOMIC DNA]</scope>
</reference>
<dbReference type="PROSITE" id="PS50846">
    <property type="entry name" value="HMA_2"/>
    <property type="match status" value="1"/>
</dbReference>
<dbReference type="Pfam" id="PF00403">
    <property type="entry name" value="HMA"/>
    <property type="match status" value="1"/>
</dbReference>
<proteinExistence type="predicted"/>
<dbReference type="GO" id="GO:0046872">
    <property type="term" value="F:metal ion binding"/>
    <property type="evidence" value="ECO:0007669"/>
    <property type="project" value="InterPro"/>
</dbReference>
<dbReference type="Gene3D" id="3.30.70.100">
    <property type="match status" value="1"/>
</dbReference>
<dbReference type="Proteomes" id="UP000034090">
    <property type="component" value="Unassembled WGS sequence"/>
</dbReference>
<evidence type="ECO:0000313" key="2">
    <source>
        <dbReference type="EMBL" id="KKS96981.1"/>
    </source>
</evidence>
<organism evidence="2 3">
    <name type="scientific">Candidatus Woesebacteria bacterium GW2011_GWB1_43_14</name>
    <dbReference type="NCBI Taxonomy" id="1618578"/>
    <lineage>
        <taxon>Bacteria</taxon>
        <taxon>Candidatus Woeseibacteriota</taxon>
    </lineage>
</organism>
<sequence length="69" mass="7550">MKSFVYKIQGTHCPACKKIIEKRIGTIPGVDSVEVNYKTGAVCVTAGWDVTSEDIDEVLSGTLYKIVNE</sequence>
<dbReference type="STRING" id="1618578.UV74_C0013G0103"/>
<protein>
    <submittedName>
        <fullName evidence="2">Heavy metal-transporting P-type ATPase</fullName>
    </submittedName>
</protein>
<feature type="domain" description="HMA" evidence="1">
    <location>
        <begin position="2"/>
        <end position="67"/>
    </location>
</feature>